<evidence type="ECO:0000313" key="3">
    <source>
        <dbReference type="Proteomes" id="UP000269199"/>
    </source>
</evidence>
<gene>
    <name evidence="2" type="ORF">RC54_18555</name>
</gene>
<evidence type="ECO:0000259" key="1">
    <source>
        <dbReference type="Pfam" id="PF03412"/>
    </source>
</evidence>
<dbReference type="GO" id="GO:0016020">
    <property type="term" value="C:membrane"/>
    <property type="evidence" value="ECO:0007669"/>
    <property type="project" value="InterPro"/>
</dbReference>
<evidence type="ECO:0000313" key="2">
    <source>
        <dbReference type="EMBL" id="AYR25690.1"/>
    </source>
</evidence>
<name>A0AAD0UDQ2_9BURK</name>
<accession>A0AAD0UDQ2</accession>
<organism evidence="2 3">
    <name type="scientific">Herbaspirillum rubrisubalbicans</name>
    <dbReference type="NCBI Taxonomy" id="80842"/>
    <lineage>
        <taxon>Bacteria</taxon>
        <taxon>Pseudomonadati</taxon>
        <taxon>Pseudomonadota</taxon>
        <taxon>Betaproteobacteria</taxon>
        <taxon>Burkholderiales</taxon>
        <taxon>Oxalobacteraceae</taxon>
        <taxon>Herbaspirillum</taxon>
    </lineage>
</organism>
<reference evidence="2 3" key="1">
    <citation type="submission" date="2017-11" db="EMBL/GenBank/DDBJ databases">
        <title>Complete genome sequence of Herbaspirillum rubrisubalbicans DSM 11543.</title>
        <authorList>
            <person name="Chen M."/>
            <person name="An Q."/>
        </authorList>
    </citation>
    <scope>NUCLEOTIDE SEQUENCE [LARGE SCALE GENOMIC DNA]</scope>
    <source>
        <strain evidence="2 3">DSM 11543</strain>
    </source>
</reference>
<feature type="domain" description="Peptidase C39" evidence="1">
    <location>
        <begin position="69"/>
        <end position="131"/>
    </location>
</feature>
<protein>
    <recommendedName>
        <fullName evidence="1">Peptidase C39 domain-containing protein</fullName>
    </recommendedName>
</protein>
<dbReference type="EMBL" id="CP024996">
    <property type="protein sequence ID" value="AYR25690.1"/>
    <property type="molecule type" value="Genomic_DNA"/>
</dbReference>
<dbReference type="GO" id="GO:0005524">
    <property type="term" value="F:ATP binding"/>
    <property type="evidence" value="ECO:0007669"/>
    <property type="project" value="InterPro"/>
</dbReference>
<dbReference type="Gene3D" id="3.90.70.10">
    <property type="entry name" value="Cysteine proteinases"/>
    <property type="match status" value="1"/>
</dbReference>
<sequence>MPLGKPGNPSNWPRSNGWLGSTIIDCWNPSAISLRQKLRQTTTAGSPAILQCRHNLNQIASAKVGAVQSVNCCGVAAYRGEQGHFVVVDGVTVREGKSVVAIRDPADGTQFFVPSEVFKKQFNGYVIFTNKIR</sequence>
<dbReference type="GO" id="GO:0008233">
    <property type="term" value="F:peptidase activity"/>
    <property type="evidence" value="ECO:0007669"/>
    <property type="project" value="InterPro"/>
</dbReference>
<dbReference type="AlphaFoldDB" id="A0AAD0UDQ2"/>
<dbReference type="Proteomes" id="UP000269199">
    <property type="component" value="Chromosome"/>
</dbReference>
<proteinExistence type="predicted"/>
<dbReference type="GO" id="GO:0006508">
    <property type="term" value="P:proteolysis"/>
    <property type="evidence" value="ECO:0007669"/>
    <property type="project" value="InterPro"/>
</dbReference>
<dbReference type="Pfam" id="PF03412">
    <property type="entry name" value="Peptidase_C39"/>
    <property type="match status" value="1"/>
</dbReference>
<dbReference type="InterPro" id="IPR005074">
    <property type="entry name" value="Peptidase_C39"/>
</dbReference>